<comment type="caution">
    <text evidence="3">The sequence shown here is derived from an EMBL/GenBank/DDBJ whole genome shotgun (WGS) entry which is preliminary data.</text>
</comment>
<dbReference type="AlphaFoldDB" id="X0T034"/>
<dbReference type="GO" id="GO:0030288">
    <property type="term" value="C:outer membrane-bounded periplasmic space"/>
    <property type="evidence" value="ECO:0007669"/>
    <property type="project" value="TreeGrafter"/>
</dbReference>
<sequence>IEDNADKKIREDQPPSKKIALIETICIDPGHGGSDLGAVGKSKVQEKDITLKVSKKLKQLIVSRLGLRVVTTREKDTEVSLNSRVSIANNQKAQIFISIHVNSSFRKSARGSETFYVSLKATDREALLLSQKENKSFEEIDKITEDDELKMILWDMAQNEYIKESSKLASYIQDELNILLHTVNRGVKQAPFRVLMRAAMPAVLVEIAFLSNPYEAQKLQDNAFLDKVADAIYTGISKYIYYHNSTYGHE</sequence>
<gene>
    <name evidence="3" type="ORF">S01H1_12637</name>
</gene>
<evidence type="ECO:0000259" key="2">
    <source>
        <dbReference type="SMART" id="SM00646"/>
    </source>
</evidence>
<feature type="domain" description="MurNAc-LAA" evidence="2">
    <location>
        <begin position="85"/>
        <end position="237"/>
    </location>
</feature>
<dbReference type="CDD" id="cd02696">
    <property type="entry name" value="MurNAc-LAA"/>
    <property type="match status" value="1"/>
</dbReference>
<accession>X0T034</accession>
<dbReference type="GO" id="GO:0008745">
    <property type="term" value="F:N-acetylmuramoyl-L-alanine amidase activity"/>
    <property type="evidence" value="ECO:0007669"/>
    <property type="project" value="InterPro"/>
</dbReference>
<dbReference type="GO" id="GO:0009253">
    <property type="term" value="P:peptidoglycan catabolic process"/>
    <property type="evidence" value="ECO:0007669"/>
    <property type="project" value="InterPro"/>
</dbReference>
<name>X0T034_9ZZZZ</name>
<feature type="non-terminal residue" evidence="3">
    <location>
        <position position="1"/>
    </location>
</feature>
<evidence type="ECO:0000256" key="1">
    <source>
        <dbReference type="ARBA" id="ARBA00022801"/>
    </source>
</evidence>
<dbReference type="PANTHER" id="PTHR30404">
    <property type="entry name" value="N-ACETYLMURAMOYL-L-ALANINE AMIDASE"/>
    <property type="match status" value="1"/>
</dbReference>
<dbReference type="FunFam" id="3.40.630.40:FF:000005">
    <property type="entry name" value="N-acetylmuramoyl-L-alanine amidase (AmiA)"/>
    <property type="match status" value="1"/>
</dbReference>
<proteinExistence type="predicted"/>
<dbReference type="SUPFAM" id="SSF53187">
    <property type="entry name" value="Zn-dependent exopeptidases"/>
    <property type="match status" value="1"/>
</dbReference>
<dbReference type="InterPro" id="IPR002508">
    <property type="entry name" value="MurNAc-LAA_cat"/>
</dbReference>
<organism evidence="3">
    <name type="scientific">marine sediment metagenome</name>
    <dbReference type="NCBI Taxonomy" id="412755"/>
    <lineage>
        <taxon>unclassified sequences</taxon>
        <taxon>metagenomes</taxon>
        <taxon>ecological metagenomes</taxon>
    </lineage>
</organism>
<dbReference type="SMART" id="SM00646">
    <property type="entry name" value="Ami_3"/>
    <property type="match status" value="1"/>
</dbReference>
<reference evidence="3" key="1">
    <citation type="journal article" date="2014" name="Front. Microbiol.">
        <title>High frequency of phylogenetically diverse reductive dehalogenase-homologous genes in deep subseafloor sedimentary metagenomes.</title>
        <authorList>
            <person name="Kawai M."/>
            <person name="Futagami T."/>
            <person name="Toyoda A."/>
            <person name="Takaki Y."/>
            <person name="Nishi S."/>
            <person name="Hori S."/>
            <person name="Arai W."/>
            <person name="Tsubouchi T."/>
            <person name="Morono Y."/>
            <person name="Uchiyama I."/>
            <person name="Ito T."/>
            <person name="Fujiyama A."/>
            <person name="Inagaki F."/>
            <person name="Takami H."/>
        </authorList>
    </citation>
    <scope>NUCLEOTIDE SEQUENCE</scope>
    <source>
        <strain evidence="3">Expedition CK06-06</strain>
    </source>
</reference>
<dbReference type="PANTHER" id="PTHR30404:SF0">
    <property type="entry name" value="N-ACETYLMURAMOYL-L-ALANINE AMIDASE AMIC"/>
    <property type="match status" value="1"/>
</dbReference>
<dbReference type="EMBL" id="BARS01006496">
    <property type="protein sequence ID" value="GAF69420.1"/>
    <property type="molecule type" value="Genomic_DNA"/>
</dbReference>
<protein>
    <recommendedName>
        <fullName evidence="2">MurNAc-LAA domain-containing protein</fullName>
    </recommendedName>
</protein>
<evidence type="ECO:0000313" key="3">
    <source>
        <dbReference type="EMBL" id="GAF69420.1"/>
    </source>
</evidence>
<dbReference type="InterPro" id="IPR050695">
    <property type="entry name" value="N-acetylmuramoyl_amidase_3"/>
</dbReference>
<keyword evidence="1" id="KW-0378">Hydrolase</keyword>
<dbReference type="Gene3D" id="3.40.630.40">
    <property type="entry name" value="Zn-dependent exopeptidases"/>
    <property type="match status" value="1"/>
</dbReference>
<dbReference type="Pfam" id="PF01520">
    <property type="entry name" value="Amidase_3"/>
    <property type="match status" value="1"/>
</dbReference>